<comment type="function">
    <text evidence="11">Functions as an RNA ligase, in vitro. The ligation reaction entails three nucleotidyl transfer steps. In the first step, the RNA ligase reacts with ATP in the absence of nucleic acid to form a covalent ligase-AMP intermediate and release pyrophosphate. In step 2, the ligase-AMP binds to the nucleic acid and transfers the adenylate to the 5'-PO4 terminus to form an adenylylated intermediate. In step 3, the RNA ligase directs the attack of the 3'-OH on the 5'-phosphoanhydride linkage, resulting in a repaired 3'-5' phosphodiester and release of AMP. Exhibits selectivity for single-stranded RNA substrates and may not have nick-sealing activity on double-stranded DNA-RNA hybrids. May play a role in maintaining RNA integrity under stress conditions, for example in response to reactive oxygen species (ROS).</text>
</comment>
<keyword evidence="4" id="KW-0436">Ligase</keyword>
<comment type="caution">
    <text evidence="12">The sequence shown here is derived from an EMBL/GenBank/DDBJ whole genome shotgun (WGS) entry which is preliminary data.</text>
</comment>
<comment type="cofactor">
    <cofactor evidence="2">
        <name>Mg(2+)</name>
        <dbReference type="ChEBI" id="CHEBI:18420"/>
    </cofactor>
</comment>
<gene>
    <name evidence="12" type="ORF">SNE40_003356</name>
</gene>
<evidence type="ECO:0000256" key="4">
    <source>
        <dbReference type="ARBA" id="ARBA00022598"/>
    </source>
</evidence>
<keyword evidence="7" id="KW-0067">ATP-binding</keyword>
<evidence type="ECO:0000256" key="11">
    <source>
        <dbReference type="ARBA" id="ARBA00045151"/>
    </source>
</evidence>
<protein>
    <recommendedName>
        <fullName evidence="9">RNA ligase 1</fullName>
        <ecNumber evidence="3">6.5.1.3</ecNumber>
    </recommendedName>
    <alternativeName>
        <fullName evidence="10">RNA ligase</fullName>
    </alternativeName>
</protein>
<evidence type="ECO:0000256" key="6">
    <source>
        <dbReference type="ARBA" id="ARBA00022800"/>
    </source>
</evidence>
<keyword evidence="5" id="KW-0547">Nucleotide-binding</keyword>
<evidence type="ECO:0000256" key="3">
    <source>
        <dbReference type="ARBA" id="ARBA00012724"/>
    </source>
</evidence>
<dbReference type="GO" id="GO:0003972">
    <property type="term" value="F:RNA ligase (ATP) activity"/>
    <property type="evidence" value="ECO:0007669"/>
    <property type="project" value="UniProtKB-EC"/>
</dbReference>
<evidence type="ECO:0000256" key="9">
    <source>
        <dbReference type="ARBA" id="ARBA00035168"/>
    </source>
</evidence>
<dbReference type="PANTHER" id="PTHR31219:SF2">
    <property type="entry name" value="RNA LIGASE 1"/>
    <property type="match status" value="1"/>
</dbReference>
<dbReference type="GO" id="GO:0005524">
    <property type="term" value="F:ATP binding"/>
    <property type="evidence" value="ECO:0007669"/>
    <property type="project" value="UniProtKB-KW"/>
</dbReference>
<keyword evidence="6" id="KW-0692">RNA repair</keyword>
<evidence type="ECO:0000313" key="12">
    <source>
        <dbReference type="EMBL" id="KAK6191753.1"/>
    </source>
</evidence>
<dbReference type="InterPro" id="IPR041211">
    <property type="entry name" value="RLIG1"/>
</dbReference>
<evidence type="ECO:0000256" key="5">
    <source>
        <dbReference type="ARBA" id="ARBA00022741"/>
    </source>
</evidence>
<evidence type="ECO:0000256" key="2">
    <source>
        <dbReference type="ARBA" id="ARBA00001946"/>
    </source>
</evidence>
<dbReference type="GO" id="GO:0000302">
    <property type="term" value="P:response to reactive oxygen species"/>
    <property type="evidence" value="ECO:0007669"/>
    <property type="project" value="InterPro"/>
</dbReference>
<dbReference type="GO" id="GO:0042245">
    <property type="term" value="P:RNA repair"/>
    <property type="evidence" value="ECO:0007669"/>
    <property type="project" value="UniProtKB-KW"/>
</dbReference>
<evidence type="ECO:0000256" key="10">
    <source>
        <dbReference type="ARBA" id="ARBA00035432"/>
    </source>
</evidence>
<dbReference type="AlphaFoldDB" id="A0AAN8K2V0"/>
<accession>A0AAN8K2V0</accession>
<sequence>MEKLKSVQQKIPCIFEIAVLNEPSDKRSNQPYKVLAGEKLNPKIKDLTQLNDVLATEKLDGTCVLIDEFNGKPWLWARYDRKPTKGAEKRFRRFQNQQQSCENGSEIMDRKFEWDFLKDFKDVPDHWKPASGVDVQDGHVLPDSIGHTPGWVPVDVKSRQHCWHLTSVDLQQGLAVVLRETDNNKELVIDCVSLETLLGHTAELIGTMVNGNPYGIGSKQCPVHILVIHGSIPIYNLPSITRSNIQEWFQHNDNSKLEGIVWHFPTGQLYKLHRNHLGLEWPVADLVLSKRPVSVSHNFSKYEFTEDKKTQFYSFSNIIGHRCEMLKEIHNEIIQET</sequence>
<evidence type="ECO:0000256" key="1">
    <source>
        <dbReference type="ARBA" id="ARBA00001936"/>
    </source>
</evidence>
<evidence type="ECO:0000256" key="7">
    <source>
        <dbReference type="ARBA" id="ARBA00022840"/>
    </source>
</evidence>
<organism evidence="12 13">
    <name type="scientific">Patella caerulea</name>
    <name type="common">Rayed Mediterranean limpet</name>
    <dbReference type="NCBI Taxonomy" id="87958"/>
    <lineage>
        <taxon>Eukaryota</taxon>
        <taxon>Metazoa</taxon>
        <taxon>Spiralia</taxon>
        <taxon>Lophotrochozoa</taxon>
        <taxon>Mollusca</taxon>
        <taxon>Gastropoda</taxon>
        <taxon>Patellogastropoda</taxon>
        <taxon>Patelloidea</taxon>
        <taxon>Patellidae</taxon>
        <taxon>Patella</taxon>
    </lineage>
</organism>
<name>A0AAN8K2V0_PATCE</name>
<comment type="catalytic activity">
    <reaction evidence="8">
        <text>ATP + (ribonucleotide)n-3'-hydroxyl + 5'-phospho-(ribonucleotide)m = (ribonucleotide)n+m + AMP + diphosphate.</text>
        <dbReference type="EC" id="6.5.1.3"/>
    </reaction>
</comment>
<dbReference type="Pfam" id="PF17720">
    <property type="entry name" value="RLIG1"/>
    <property type="match status" value="1"/>
</dbReference>
<dbReference type="Proteomes" id="UP001347796">
    <property type="component" value="Unassembled WGS sequence"/>
</dbReference>
<reference evidence="12 13" key="1">
    <citation type="submission" date="2024-01" db="EMBL/GenBank/DDBJ databases">
        <title>The genome of the rayed Mediterranean limpet Patella caerulea (Linnaeus, 1758).</title>
        <authorList>
            <person name="Anh-Thu Weber A."/>
            <person name="Halstead-Nussloch G."/>
        </authorList>
    </citation>
    <scope>NUCLEOTIDE SEQUENCE [LARGE SCALE GENOMIC DNA]</scope>
    <source>
        <strain evidence="12">AATW-2023a</strain>
        <tissue evidence="12">Whole specimen</tissue>
    </source>
</reference>
<evidence type="ECO:0000256" key="8">
    <source>
        <dbReference type="ARBA" id="ARBA00034038"/>
    </source>
</evidence>
<proteinExistence type="predicted"/>
<keyword evidence="13" id="KW-1185">Reference proteome</keyword>
<dbReference type="EMBL" id="JAZGQO010000002">
    <property type="protein sequence ID" value="KAK6191753.1"/>
    <property type="molecule type" value="Genomic_DNA"/>
</dbReference>
<evidence type="ECO:0000313" key="13">
    <source>
        <dbReference type="Proteomes" id="UP001347796"/>
    </source>
</evidence>
<comment type="cofactor">
    <cofactor evidence="1">
        <name>Mn(2+)</name>
        <dbReference type="ChEBI" id="CHEBI:29035"/>
    </cofactor>
</comment>
<dbReference type="EC" id="6.5.1.3" evidence="3"/>
<dbReference type="PANTHER" id="PTHR31219">
    <property type="entry name" value="CHROMOSOME 28 C12ORF29 HOMOLOG"/>
    <property type="match status" value="1"/>
</dbReference>